<evidence type="ECO:0000256" key="1">
    <source>
        <dbReference type="SAM" id="Phobius"/>
    </source>
</evidence>
<protein>
    <submittedName>
        <fullName evidence="3">Secreted protein</fullName>
    </submittedName>
</protein>
<evidence type="ECO:0000313" key="2">
    <source>
        <dbReference type="Proteomes" id="UP000036681"/>
    </source>
</evidence>
<proteinExistence type="predicted"/>
<keyword evidence="1" id="KW-0472">Membrane</keyword>
<dbReference type="WBParaSite" id="ALUE_0000218601-mRNA-1">
    <property type="protein sequence ID" value="ALUE_0000218601-mRNA-1"/>
    <property type="gene ID" value="ALUE_0000218601"/>
</dbReference>
<keyword evidence="2" id="KW-1185">Reference proteome</keyword>
<dbReference type="AlphaFoldDB" id="A0A0M3HKZ1"/>
<keyword evidence="1" id="KW-0812">Transmembrane</keyword>
<evidence type="ECO:0000313" key="3">
    <source>
        <dbReference type="WBParaSite" id="ALUE_0000218601-mRNA-1"/>
    </source>
</evidence>
<keyword evidence="1" id="KW-1133">Transmembrane helix</keyword>
<reference evidence="3" key="1">
    <citation type="submission" date="2017-02" db="UniProtKB">
        <authorList>
            <consortium name="WormBaseParasite"/>
        </authorList>
    </citation>
    <scope>IDENTIFICATION</scope>
</reference>
<sequence>MAVFFPLLSTFWKLISFFFFTVAWFIEEWIVSDVLSGSRSGDVAPETVICETHRPNSRLAVLHNPVAQALSQEVVERMAKLKCGSRMRRLFEMERVALMSR</sequence>
<feature type="transmembrane region" description="Helical" evidence="1">
    <location>
        <begin position="6"/>
        <end position="26"/>
    </location>
</feature>
<name>A0A0M3HKZ1_ASCLU</name>
<organism evidence="2 3">
    <name type="scientific">Ascaris lumbricoides</name>
    <name type="common">Giant roundworm</name>
    <dbReference type="NCBI Taxonomy" id="6252"/>
    <lineage>
        <taxon>Eukaryota</taxon>
        <taxon>Metazoa</taxon>
        <taxon>Ecdysozoa</taxon>
        <taxon>Nematoda</taxon>
        <taxon>Chromadorea</taxon>
        <taxon>Rhabditida</taxon>
        <taxon>Spirurina</taxon>
        <taxon>Ascaridomorpha</taxon>
        <taxon>Ascaridoidea</taxon>
        <taxon>Ascarididae</taxon>
        <taxon>Ascaris</taxon>
    </lineage>
</organism>
<accession>A0A0M3HKZ1</accession>
<dbReference type="Proteomes" id="UP000036681">
    <property type="component" value="Unplaced"/>
</dbReference>